<comment type="pathway">
    <text evidence="4">Amine and polyamine degradation; putrescine degradation; 4-aminobutanoate from putrescine: step 4/4.</text>
</comment>
<dbReference type="PROSITE" id="PS51273">
    <property type="entry name" value="GATASE_TYPE_1"/>
    <property type="match status" value="1"/>
</dbReference>
<dbReference type="EC" id="3.5.1.94" evidence="5"/>
<dbReference type="AlphaFoldDB" id="A0A317CQF9"/>
<evidence type="ECO:0000256" key="1">
    <source>
        <dbReference type="ARBA" id="ARBA00011083"/>
    </source>
</evidence>
<evidence type="ECO:0000256" key="4">
    <source>
        <dbReference type="ARBA" id="ARBA00060634"/>
    </source>
</evidence>
<name>A0A317CQF9_9GAMM</name>
<dbReference type="Gene3D" id="3.40.50.880">
    <property type="match status" value="1"/>
</dbReference>
<dbReference type="Pfam" id="PF07722">
    <property type="entry name" value="Peptidase_C26"/>
    <property type="match status" value="1"/>
</dbReference>
<dbReference type="CDD" id="cd01745">
    <property type="entry name" value="GATase1_2"/>
    <property type="match status" value="1"/>
</dbReference>
<evidence type="ECO:0000313" key="7">
    <source>
        <dbReference type="Proteomes" id="UP000245539"/>
    </source>
</evidence>
<dbReference type="SUPFAM" id="SSF52317">
    <property type="entry name" value="Class I glutamine amidotransferase-like"/>
    <property type="match status" value="1"/>
</dbReference>
<dbReference type="InterPro" id="IPR044668">
    <property type="entry name" value="PuuD-like"/>
</dbReference>
<reference evidence="6 7" key="1">
    <citation type="submission" date="2018-05" db="EMBL/GenBank/DDBJ databases">
        <title>Leucothrix arctica sp. nov., isolated from Arctic seawater.</title>
        <authorList>
            <person name="Choi A."/>
            <person name="Baek K."/>
        </authorList>
    </citation>
    <scope>NUCLEOTIDE SEQUENCE [LARGE SCALE GENOMIC DNA]</scope>
    <source>
        <strain evidence="6 7">JCM 18388</strain>
    </source>
</reference>
<sequence length="257" mass="28242">MTHSIPLIGIPADVKDVKGMPFHCVGEKYINAVAHGSQGFPFIIPALAEGEQLQAVDSAVDLREVLSKLDGLFLPGSVANVDPARYGAELETPDLPRDLQRDETTLQLIHLAIEMDIPILAVCRGFQELNVAFGGTLHQQVQEVEGYFDHREDSTLDTAGQYQMAHDMHLTPGGLLAKLAGAEVTQVNSIHGQGIDRLADGLFVEARAPDGLIEAFRLDDESRFVLGVQWHPEWQFAQTPFYAAIFKAFGDAIRQRM</sequence>
<evidence type="ECO:0000256" key="3">
    <source>
        <dbReference type="ARBA" id="ARBA00055068"/>
    </source>
</evidence>
<dbReference type="InterPro" id="IPR029062">
    <property type="entry name" value="Class_I_gatase-like"/>
</dbReference>
<dbReference type="EMBL" id="QGKM01000003">
    <property type="protein sequence ID" value="PWR00438.1"/>
    <property type="molecule type" value="Genomic_DNA"/>
</dbReference>
<comment type="catalytic activity">
    <reaction evidence="2">
        <text>4-(gamma-L-glutamylamino)butanoate + H2O = 4-aminobutanoate + L-glutamate</text>
        <dbReference type="Rhea" id="RHEA:19737"/>
        <dbReference type="ChEBI" id="CHEBI:15377"/>
        <dbReference type="ChEBI" id="CHEBI:29985"/>
        <dbReference type="ChEBI" id="CHEBI:58800"/>
        <dbReference type="ChEBI" id="CHEBI:59888"/>
        <dbReference type="EC" id="3.5.1.94"/>
    </reaction>
</comment>
<dbReference type="FunFam" id="3.40.50.880:FF:000030">
    <property type="entry name" value="Gamma-glutamyl-gamma-aminobutyrate hydrolase PuuD"/>
    <property type="match status" value="1"/>
</dbReference>
<dbReference type="OrthoDB" id="9813383at2"/>
<organism evidence="6 7">
    <name type="scientific">Leucothrix pacifica</name>
    <dbReference type="NCBI Taxonomy" id="1247513"/>
    <lineage>
        <taxon>Bacteria</taxon>
        <taxon>Pseudomonadati</taxon>
        <taxon>Pseudomonadota</taxon>
        <taxon>Gammaproteobacteria</taxon>
        <taxon>Thiotrichales</taxon>
        <taxon>Thiotrichaceae</taxon>
        <taxon>Leucothrix</taxon>
    </lineage>
</organism>
<dbReference type="PANTHER" id="PTHR43235">
    <property type="entry name" value="GLUTAMINE AMIDOTRANSFERASE PB2B2.05-RELATED"/>
    <property type="match status" value="1"/>
</dbReference>
<comment type="similarity">
    <text evidence="1">Belongs to the peptidase C26 family.</text>
</comment>
<dbReference type="PANTHER" id="PTHR43235:SF1">
    <property type="entry name" value="GLUTAMINE AMIDOTRANSFERASE PB2B2.05-RELATED"/>
    <property type="match status" value="1"/>
</dbReference>
<comment type="function">
    <text evidence="3">Involved in the breakdown of putrescine via hydrolysis of the gamma-glutamyl linkage of gamma-glutamyl-gamma-aminobutyrate.</text>
</comment>
<gene>
    <name evidence="6" type="ORF">DKW60_01025</name>
</gene>
<evidence type="ECO:0000256" key="2">
    <source>
        <dbReference type="ARBA" id="ARBA00052718"/>
    </source>
</evidence>
<protein>
    <recommendedName>
        <fullName evidence="5">gamma-glutamyl-gamma-aminobutyrate hydrolase</fullName>
        <ecNumber evidence="5">3.5.1.94</ecNumber>
    </recommendedName>
</protein>
<comment type="caution">
    <text evidence="6">The sequence shown here is derived from an EMBL/GenBank/DDBJ whole genome shotgun (WGS) entry which is preliminary data.</text>
</comment>
<dbReference type="GO" id="GO:0006598">
    <property type="term" value="P:polyamine catabolic process"/>
    <property type="evidence" value="ECO:0007669"/>
    <property type="project" value="TreeGrafter"/>
</dbReference>
<proteinExistence type="inferred from homology"/>
<keyword evidence="7" id="KW-1185">Reference proteome</keyword>
<dbReference type="InterPro" id="IPR011697">
    <property type="entry name" value="Peptidase_C26"/>
</dbReference>
<dbReference type="GO" id="GO:0033969">
    <property type="term" value="F:gamma-glutamyl-gamma-aminobutyrate hydrolase activity"/>
    <property type="evidence" value="ECO:0007669"/>
    <property type="project" value="UniProtKB-EC"/>
</dbReference>
<dbReference type="Proteomes" id="UP000245539">
    <property type="component" value="Unassembled WGS sequence"/>
</dbReference>
<accession>A0A317CQF9</accession>
<evidence type="ECO:0000313" key="6">
    <source>
        <dbReference type="EMBL" id="PWR00438.1"/>
    </source>
</evidence>
<evidence type="ECO:0000256" key="5">
    <source>
        <dbReference type="ARBA" id="ARBA00066788"/>
    </source>
</evidence>
<dbReference type="GO" id="GO:0005829">
    <property type="term" value="C:cytosol"/>
    <property type="evidence" value="ECO:0007669"/>
    <property type="project" value="TreeGrafter"/>
</dbReference>
<dbReference type="RefSeq" id="WP_109835809.1">
    <property type="nucleotide sequence ID" value="NZ_QGKM01000003.1"/>
</dbReference>